<feature type="transmembrane region" description="Helical" evidence="2">
    <location>
        <begin position="201"/>
        <end position="221"/>
    </location>
</feature>
<organism evidence="4 5">
    <name type="scientific">Hephaestia caeni</name>
    <dbReference type="NCBI Taxonomy" id="645617"/>
    <lineage>
        <taxon>Bacteria</taxon>
        <taxon>Pseudomonadati</taxon>
        <taxon>Pseudomonadota</taxon>
        <taxon>Alphaproteobacteria</taxon>
        <taxon>Sphingomonadales</taxon>
        <taxon>Sphingomonadaceae</taxon>
        <taxon>Hephaestia</taxon>
    </lineage>
</organism>
<reference evidence="4 5" key="1">
    <citation type="submission" date="2018-08" db="EMBL/GenBank/DDBJ databases">
        <title>Genomic Encyclopedia of Type Strains, Phase IV (KMG-IV): sequencing the most valuable type-strain genomes for metagenomic binning, comparative biology and taxonomic classification.</title>
        <authorList>
            <person name="Goeker M."/>
        </authorList>
    </citation>
    <scope>NUCLEOTIDE SEQUENCE [LARGE SCALE GENOMIC DNA]</scope>
    <source>
        <strain evidence="4 5">DSM 25527</strain>
    </source>
</reference>
<feature type="transmembrane region" description="Helical" evidence="2">
    <location>
        <begin position="85"/>
        <end position="105"/>
    </location>
</feature>
<accession>A0A397NSE8</accession>
<gene>
    <name evidence="4" type="ORF">DFR49_3532</name>
</gene>
<feature type="compositionally biased region" description="Basic and acidic residues" evidence="1">
    <location>
        <begin position="369"/>
        <end position="382"/>
    </location>
</feature>
<sequence length="382" mass="41872">MTARPELRALTSVRGLAAWMVVLYHIRLSIAGLPQAWVDVFAKGYLAVDFFFLLSGFVIWLTYGARLRERNASVVAFWQRRIARIYPLHLVMLASATLLALALAATGRHDPAEFPFAALPLHLLLVQDWGLTDALAWNDPAWSISAEFAAYLLFPLLARAIDWRRVPTLALIAAIAAFLAILGGVMARADAPGLGWEISTFGVLRCLTEFSAGTALCALWLRWAERPLLPAVGAAIVATALLGGWAAGVLPELFAVPIGMAALLLLLALTAGRARNPLEWGPLHRLGEISYATYLSHFLLFVVFKLLMVSDASAIPPVLIALYLLLVLAASIALYHLVERPAQKWVNAIRLSGRLPGTKQSTAHWKKPQPREEPLGEDRLFR</sequence>
<dbReference type="GO" id="GO:0016747">
    <property type="term" value="F:acyltransferase activity, transferring groups other than amino-acyl groups"/>
    <property type="evidence" value="ECO:0007669"/>
    <property type="project" value="InterPro"/>
</dbReference>
<comment type="caution">
    <text evidence="4">The sequence shown here is derived from an EMBL/GenBank/DDBJ whole genome shotgun (WGS) entry which is preliminary data.</text>
</comment>
<feature type="transmembrane region" description="Helical" evidence="2">
    <location>
        <begin position="228"/>
        <end position="247"/>
    </location>
</feature>
<feature type="region of interest" description="Disordered" evidence="1">
    <location>
        <begin position="358"/>
        <end position="382"/>
    </location>
</feature>
<feature type="transmembrane region" description="Helical" evidence="2">
    <location>
        <begin position="253"/>
        <end position="271"/>
    </location>
</feature>
<dbReference type="PANTHER" id="PTHR23028:SF53">
    <property type="entry name" value="ACYL_TRANSF_3 DOMAIN-CONTAINING PROTEIN"/>
    <property type="match status" value="1"/>
</dbReference>
<dbReference type="GO" id="GO:0016020">
    <property type="term" value="C:membrane"/>
    <property type="evidence" value="ECO:0007669"/>
    <property type="project" value="TreeGrafter"/>
</dbReference>
<feature type="transmembrane region" description="Helical" evidence="2">
    <location>
        <begin position="12"/>
        <end position="33"/>
    </location>
</feature>
<evidence type="ECO:0000256" key="2">
    <source>
        <dbReference type="SAM" id="Phobius"/>
    </source>
</evidence>
<evidence type="ECO:0000313" key="4">
    <source>
        <dbReference type="EMBL" id="RIA37645.1"/>
    </source>
</evidence>
<dbReference type="PANTHER" id="PTHR23028">
    <property type="entry name" value="ACETYLTRANSFERASE"/>
    <property type="match status" value="1"/>
</dbReference>
<dbReference type="InterPro" id="IPR050879">
    <property type="entry name" value="Acyltransferase_3"/>
</dbReference>
<dbReference type="AlphaFoldDB" id="A0A397NSE8"/>
<dbReference type="Pfam" id="PF01757">
    <property type="entry name" value="Acyl_transf_3"/>
    <property type="match status" value="1"/>
</dbReference>
<protein>
    <submittedName>
        <fullName evidence="4">Peptidoglycan/LPS O-acetylase OafA/YrhL</fullName>
    </submittedName>
</protein>
<keyword evidence="2" id="KW-0472">Membrane</keyword>
<dbReference type="GO" id="GO:0000271">
    <property type="term" value="P:polysaccharide biosynthetic process"/>
    <property type="evidence" value="ECO:0007669"/>
    <property type="project" value="TreeGrafter"/>
</dbReference>
<evidence type="ECO:0000313" key="5">
    <source>
        <dbReference type="Proteomes" id="UP000266568"/>
    </source>
</evidence>
<feature type="domain" description="Acyltransferase 3" evidence="3">
    <location>
        <begin position="9"/>
        <end position="336"/>
    </location>
</feature>
<feature type="transmembrane region" description="Helical" evidence="2">
    <location>
        <begin position="168"/>
        <end position="189"/>
    </location>
</feature>
<dbReference type="RefSeq" id="WP_119036925.1">
    <property type="nucleotide sequence ID" value="NZ_QXDC01000004.1"/>
</dbReference>
<feature type="transmembrane region" description="Helical" evidence="2">
    <location>
        <begin position="45"/>
        <end position="64"/>
    </location>
</feature>
<feature type="transmembrane region" description="Helical" evidence="2">
    <location>
        <begin position="291"/>
        <end position="308"/>
    </location>
</feature>
<name>A0A397NSE8_9SPHN</name>
<dbReference type="OrthoDB" id="9796461at2"/>
<dbReference type="EMBL" id="QXDC01000004">
    <property type="protein sequence ID" value="RIA37645.1"/>
    <property type="molecule type" value="Genomic_DNA"/>
</dbReference>
<evidence type="ECO:0000256" key="1">
    <source>
        <dbReference type="SAM" id="MobiDB-lite"/>
    </source>
</evidence>
<keyword evidence="2" id="KW-0812">Transmembrane</keyword>
<evidence type="ECO:0000259" key="3">
    <source>
        <dbReference type="Pfam" id="PF01757"/>
    </source>
</evidence>
<dbReference type="Proteomes" id="UP000266568">
    <property type="component" value="Unassembled WGS sequence"/>
</dbReference>
<feature type="transmembrane region" description="Helical" evidence="2">
    <location>
        <begin position="141"/>
        <end position="161"/>
    </location>
</feature>
<keyword evidence="2" id="KW-1133">Transmembrane helix</keyword>
<dbReference type="InterPro" id="IPR002656">
    <property type="entry name" value="Acyl_transf_3_dom"/>
</dbReference>
<keyword evidence="5" id="KW-1185">Reference proteome</keyword>
<feature type="transmembrane region" description="Helical" evidence="2">
    <location>
        <begin position="314"/>
        <end position="338"/>
    </location>
</feature>
<proteinExistence type="predicted"/>